<organism evidence="2 3">
    <name type="scientific">Aldrovandia affinis</name>
    <dbReference type="NCBI Taxonomy" id="143900"/>
    <lineage>
        <taxon>Eukaryota</taxon>
        <taxon>Metazoa</taxon>
        <taxon>Chordata</taxon>
        <taxon>Craniata</taxon>
        <taxon>Vertebrata</taxon>
        <taxon>Euteleostomi</taxon>
        <taxon>Actinopterygii</taxon>
        <taxon>Neopterygii</taxon>
        <taxon>Teleostei</taxon>
        <taxon>Notacanthiformes</taxon>
        <taxon>Halosauridae</taxon>
        <taxon>Aldrovandia</taxon>
    </lineage>
</organism>
<feature type="compositionally biased region" description="Basic and acidic residues" evidence="1">
    <location>
        <begin position="91"/>
        <end position="101"/>
    </location>
</feature>
<evidence type="ECO:0000313" key="3">
    <source>
        <dbReference type="Proteomes" id="UP001221898"/>
    </source>
</evidence>
<dbReference type="EMBL" id="JAINUG010000129">
    <property type="protein sequence ID" value="KAJ8394166.1"/>
    <property type="molecule type" value="Genomic_DNA"/>
</dbReference>
<proteinExistence type="predicted"/>
<keyword evidence="3" id="KW-1185">Reference proteome</keyword>
<dbReference type="AlphaFoldDB" id="A0AAD7WEJ3"/>
<dbReference type="Proteomes" id="UP001221898">
    <property type="component" value="Unassembled WGS sequence"/>
</dbReference>
<name>A0AAD7WEJ3_9TELE</name>
<accession>A0AAD7WEJ3</accession>
<reference evidence="2" key="1">
    <citation type="journal article" date="2023" name="Science">
        <title>Genome structures resolve the early diversification of teleost fishes.</title>
        <authorList>
            <person name="Parey E."/>
            <person name="Louis A."/>
            <person name="Montfort J."/>
            <person name="Bouchez O."/>
            <person name="Roques C."/>
            <person name="Iampietro C."/>
            <person name="Lluch J."/>
            <person name="Castinel A."/>
            <person name="Donnadieu C."/>
            <person name="Desvignes T."/>
            <person name="Floi Bucao C."/>
            <person name="Jouanno E."/>
            <person name="Wen M."/>
            <person name="Mejri S."/>
            <person name="Dirks R."/>
            <person name="Jansen H."/>
            <person name="Henkel C."/>
            <person name="Chen W.J."/>
            <person name="Zahm M."/>
            <person name="Cabau C."/>
            <person name="Klopp C."/>
            <person name="Thompson A.W."/>
            <person name="Robinson-Rechavi M."/>
            <person name="Braasch I."/>
            <person name="Lecointre G."/>
            <person name="Bobe J."/>
            <person name="Postlethwait J.H."/>
            <person name="Berthelot C."/>
            <person name="Roest Crollius H."/>
            <person name="Guiguen Y."/>
        </authorList>
    </citation>
    <scope>NUCLEOTIDE SEQUENCE</scope>
    <source>
        <strain evidence="2">NC1722</strain>
    </source>
</reference>
<protein>
    <submittedName>
        <fullName evidence="2">Uncharacterized protein</fullName>
    </submittedName>
</protein>
<gene>
    <name evidence="2" type="ORF">AAFF_G00049710</name>
</gene>
<comment type="caution">
    <text evidence="2">The sequence shown here is derived from an EMBL/GenBank/DDBJ whole genome shotgun (WGS) entry which is preliminary data.</text>
</comment>
<evidence type="ECO:0000313" key="2">
    <source>
        <dbReference type="EMBL" id="KAJ8394166.1"/>
    </source>
</evidence>
<evidence type="ECO:0000256" key="1">
    <source>
        <dbReference type="SAM" id="MobiDB-lite"/>
    </source>
</evidence>
<sequence length="179" mass="19100">MLNFSTLPVSQAALHELSSGNPQDTSWLTTQSPTAIQWPVGSPRVEGDSSFKPGVPNHRAAAREAWLGFGTQSLKRASRLSSTGLSPGRLTHSEQNEDLPGRRCGPHLTSKRERATAVLSARGDGREHVTNGDRCARFCVARERQHGPLSRALVGPFRRVTQIAGGEGGSSQASGGKSH</sequence>
<feature type="region of interest" description="Disordered" evidence="1">
    <location>
        <begin position="80"/>
        <end position="112"/>
    </location>
</feature>